<dbReference type="RefSeq" id="WP_217779530.1">
    <property type="nucleotide sequence ID" value="NZ_JAHRWL010000002.1"/>
</dbReference>
<sequence>MTLSEFRPLVLLSVTDPKETARRIVTLNLPPNALVTAFLLVLVLNTLVFQLGQIVAPTPVPRELAMVVGNPGAFIALLGASMAAMALALTWTGQMMGGAGRLSDLAALIVWLQALRVLAQAGLLVIIPVSAVLGGVALMAISALGIWIAINFVDAAHAFNNLFKSAFVLIFGALGMAIAVTIVLALLGIAPNGMPANV</sequence>
<evidence type="ECO:0000256" key="3">
    <source>
        <dbReference type="ARBA" id="ARBA00022989"/>
    </source>
</evidence>
<dbReference type="InterPro" id="IPR006977">
    <property type="entry name" value="Yip1_dom"/>
</dbReference>
<name>A0ABS6NB05_9RHOB</name>
<organism evidence="7 8">
    <name type="scientific">Thalassococcus arenae</name>
    <dbReference type="NCBI Taxonomy" id="2851652"/>
    <lineage>
        <taxon>Bacteria</taxon>
        <taxon>Pseudomonadati</taxon>
        <taxon>Pseudomonadota</taxon>
        <taxon>Alphaproteobacteria</taxon>
        <taxon>Rhodobacterales</taxon>
        <taxon>Roseobacteraceae</taxon>
        <taxon>Thalassococcus</taxon>
    </lineage>
</organism>
<evidence type="ECO:0000259" key="6">
    <source>
        <dbReference type="Pfam" id="PF04893"/>
    </source>
</evidence>
<keyword evidence="2 5" id="KW-0812">Transmembrane</keyword>
<proteinExistence type="predicted"/>
<feature type="domain" description="Yip1" evidence="6">
    <location>
        <begin position="13"/>
        <end position="181"/>
    </location>
</feature>
<feature type="transmembrane region" description="Helical" evidence="5">
    <location>
        <begin position="133"/>
        <end position="153"/>
    </location>
</feature>
<dbReference type="Pfam" id="PF04893">
    <property type="entry name" value="Yip1"/>
    <property type="match status" value="1"/>
</dbReference>
<dbReference type="EMBL" id="JAHRWL010000002">
    <property type="protein sequence ID" value="MBV2361197.1"/>
    <property type="molecule type" value="Genomic_DNA"/>
</dbReference>
<gene>
    <name evidence="7" type="ORF">KUH32_15645</name>
</gene>
<comment type="subcellular location">
    <subcellularLocation>
        <location evidence="1">Membrane</location>
        <topology evidence="1">Multi-pass membrane protein</topology>
    </subcellularLocation>
</comment>
<feature type="transmembrane region" description="Helical" evidence="5">
    <location>
        <begin position="72"/>
        <end position="93"/>
    </location>
</feature>
<accession>A0ABS6NB05</accession>
<evidence type="ECO:0000313" key="7">
    <source>
        <dbReference type="EMBL" id="MBV2361197.1"/>
    </source>
</evidence>
<evidence type="ECO:0000256" key="2">
    <source>
        <dbReference type="ARBA" id="ARBA00022692"/>
    </source>
</evidence>
<evidence type="ECO:0000256" key="4">
    <source>
        <dbReference type="ARBA" id="ARBA00023136"/>
    </source>
</evidence>
<reference evidence="7" key="1">
    <citation type="submission" date="2021-06" db="EMBL/GenBank/DDBJ databases">
        <title>Thalassococcus sp. CAU 1522 isolated from sea sand, Republic of Korea.</title>
        <authorList>
            <person name="Kim W."/>
        </authorList>
    </citation>
    <scope>NUCLEOTIDE SEQUENCE</scope>
    <source>
        <strain evidence="7">CAU 1522</strain>
    </source>
</reference>
<evidence type="ECO:0000256" key="1">
    <source>
        <dbReference type="ARBA" id="ARBA00004141"/>
    </source>
</evidence>
<dbReference type="Proteomes" id="UP001166293">
    <property type="component" value="Unassembled WGS sequence"/>
</dbReference>
<keyword evidence="3 5" id="KW-1133">Transmembrane helix</keyword>
<keyword evidence="8" id="KW-1185">Reference proteome</keyword>
<evidence type="ECO:0000256" key="5">
    <source>
        <dbReference type="SAM" id="Phobius"/>
    </source>
</evidence>
<evidence type="ECO:0000313" key="8">
    <source>
        <dbReference type="Proteomes" id="UP001166293"/>
    </source>
</evidence>
<feature type="transmembrane region" description="Helical" evidence="5">
    <location>
        <begin position="32"/>
        <end position="52"/>
    </location>
</feature>
<feature type="transmembrane region" description="Helical" evidence="5">
    <location>
        <begin position="165"/>
        <end position="190"/>
    </location>
</feature>
<keyword evidence="4 5" id="KW-0472">Membrane</keyword>
<comment type="caution">
    <text evidence="7">The sequence shown here is derived from an EMBL/GenBank/DDBJ whole genome shotgun (WGS) entry which is preliminary data.</text>
</comment>
<protein>
    <submittedName>
        <fullName evidence="7">YIP1 family protein</fullName>
    </submittedName>
</protein>
<feature type="transmembrane region" description="Helical" evidence="5">
    <location>
        <begin position="105"/>
        <end position="127"/>
    </location>
</feature>